<dbReference type="Gene3D" id="3.50.50.60">
    <property type="entry name" value="FAD/NAD(P)-binding domain"/>
    <property type="match status" value="1"/>
</dbReference>
<keyword evidence="3" id="KW-1185">Reference proteome</keyword>
<feature type="non-terminal residue" evidence="2">
    <location>
        <position position="198"/>
    </location>
</feature>
<dbReference type="HOGENOM" id="CLU_1380642_0_0_7"/>
<dbReference type="EMBL" id="AZHX01003140">
    <property type="protein sequence ID" value="ETW92039.1"/>
    <property type="molecule type" value="Genomic_DNA"/>
</dbReference>
<gene>
    <name evidence="2" type="ORF">ETSY2_54775</name>
</gene>
<dbReference type="Gene3D" id="1.20.1440.240">
    <property type="match status" value="1"/>
</dbReference>
<dbReference type="GO" id="GO:0016491">
    <property type="term" value="F:oxidoreductase activity"/>
    <property type="evidence" value="ECO:0007669"/>
    <property type="project" value="InterPro"/>
</dbReference>
<comment type="caution">
    <text evidence="2">The sequence shown here is derived from an EMBL/GenBank/DDBJ whole genome shotgun (WGS) entry which is preliminary data.</text>
</comment>
<dbReference type="InterPro" id="IPR002937">
    <property type="entry name" value="Amino_oxidase"/>
</dbReference>
<dbReference type="SUPFAM" id="SSF51905">
    <property type="entry name" value="FAD/NAD(P)-binding domain"/>
    <property type="match status" value="1"/>
</dbReference>
<protein>
    <recommendedName>
        <fullName evidence="1">Amine oxidase domain-containing protein</fullName>
    </recommendedName>
</protein>
<accession>W4L2A2</accession>
<reference evidence="2 3" key="1">
    <citation type="journal article" date="2014" name="Nature">
        <title>An environmental bacterial taxon with a large and distinct metabolic repertoire.</title>
        <authorList>
            <person name="Wilson M.C."/>
            <person name="Mori T."/>
            <person name="Ruckert C."/>
            <person name="Uria A.R."/>
            <person name="Helf M.J."/>
            <person name="Takada K."/>
            <person name="Gernert C."/>
            <person name="Steffens U.A."/>
            <person name="Heycke N."/>
            <person name="Schmitt S."/>
            <person name="Rinke C."/>
            <person name="Helfrich E.J."/>
            <person name="Brachmann A.O."/>
            <person name="Gurgui C."/>
            <person name="Wakimoto T."/>
            <person name="Kracht M."/>
            <person name="Crusemann M."/>
            <person name="Hentschel U."/>
            <person name="Abe I."/>
            <person name="Matsunaga S."/>
            <person name="Kalinowski J."/>
            <person name="Takeyama H."/>
            <person name="Piel J."/>
        </authorList>
    </citation>
    <scope>NUCLEOTIDE SEQUENCE [LARGE SCALE GENOMIC DNA]</scope>
    <source>
        <strain evidence="3">TSY2</strain>
    </source>
</reference>
<feature type="domain" description="Amine oxidase" evidence="1">
    <location>
        <begin position="2"/>
        <end position="126"/>
    </location>
</feature>
<feature type="non-terminal residue" evidence="2">
    <location>
        <position position="1"/>
    </location>
</feature>
<sequence length="198" mass="22132">GLAGLCTAYELEQLGHQCVILEAERQHVGGRARTIRFQDGLYGEAGPMRIPQAHDLTRHYVAEFNLELRPFISSNPMAYAIARGRQVRVGEVGDLASLYALEPSEIGKVPDDFWVESVVNRLEALSEDEKQDLFAIQPMTSTIRDLDQKNLGQVWLEAGLSSEAIEYLAVAYALEQFASTAATEHLREEQEGIWRARS</sequence>
<dbReference type="InterPro" id="IPR036188">
    <property type="entry name" value="FAD/NAD-bd_sf"/>
</dbReference>
<evidence type="ECO:0000313" key="3">
    <source>
        <dbReference type="Proteomes" id="UP000019140"/>
    </source>
</evidence>
<dbReference type="Proteomes" id="UP000019140">
    <property type="component" value="Unassembled WGS sequence"/>
</dbReference>
<proteinExistence type="predicted"/>
<dbReference type="AlphaFoldDB" id="W4L2A2"/>
<dbReference type="Gene3D" id="3.90.660.10">
    <property type="match status" value="1"/>
</dbReference>
<evidence type="ECO:0000313" key="2">
    <source>
        <dbReference type="EMBL" id="ETW92039.1"/>
    </source>
</evidence>
<evidence type="ECO:0000259" key="1">
    <source>
        <dbReference type="Pfam" id="PF01593"/>
    </source>
</evidence>
<name>W4L2A2_9BACT</name>
<dbReference type="Pfam" id="PF01593">
    <property type="entry name" value="Amino_oxidase"/>
    <property type="match status" value="1"/>
</dbReference>
<organism evidence="2 3">
    <name type="scientific">Candidatus Entotheonella gemina</name>
    <dbReference type="NCBI Taxonomy" id="1429439"/>
    <lineage>
        <taxon>Bacteria</taxon>
        <taxon>Pseudomonadati</taxon>
        <taxon>Nitrospinota/Tectimicrobiota group</taxon>
        <taxon>Candidatus Tectimicrobiota</taxon>
        <taxon>Candidatus Entotheonellia</taxon>
        <taxon>Candidatus Entotheonellales</taxon>
        <taxon>Candidatus Entotheonellaceae</taxon>
        <taxon>Candidatus Entotheonella</taxon>
    </lineage>
</organism>